<organism evidence="2 3">
    <name type="scientific">Phytophthora nicotianae P1976</name>
    <dbReference type="NCBI Taxonomy" id="1317066"/>
    <lineage>
        <taxon>Eukaryota</taxon>
        <taxon>Sar</taxon>
        <taxon>Stramenopiles</taxon>
        <taxon>Oomycota</taxon>
        <taxon>Peronosporomycetes</taxon>
        <taxon>Peronosporales</taxon>
        <taxon>Peronosporaceae</taxon>
        <taxon>Phytophthora</taxon>
    </lineage>
</organism>
<sequence length="697" mass="78049">MKYATAQRVLQYERGSRASREDRELFSAQLVRSCENRIKHLQAESLDQMMPSQVDNQSVHDQAEMMEKWDPARRICAWNHHRRAVCSVLDKRDWWQTQLAGDERNIRQVVVAKSPWEDENKIWQWPRSENNNQRNHDRPSSTAIWPSMEIHRFLVGDKNVEESHNQPLDPVDDDEASEWWRAHCTQSHLAINGALMIEKPYSAEFSNNVTSEGDVFPVCTSEIVANRDLYKLQQRAKRAARTKSLEQDVEQRIKSLVTRVERQVHEMEVQVEANTQLALEIEQRKVERRARITREQQSAMTIQRYARGMQGRKHAREMRAEFFVMVRGRAIRRGRCEECGDQRAVLECQQCEESVHFCPICWVHVHSTRRRKTHVAIPMTTVVAPITMKEAGSTKVPTLKEPAVDSTKTNVVNVEKTSSPKLRALPSPRKETTIRTAEAAAVQSKKRTIIHSSKQDHIQNTVPSRVTSSPKNTTPELSEACELARRVRAEVQETPTTAETVEIDPAQGIPQESASIRLIDDNLGTNEVDFSTIEGDGAVMNAVVVENDLEELKEAVEAPVQSVTTVISEQTPDVESVSSLPPSASVPESTSNDHDLQSGASTPAKTDTAATTKSLEHDAKSKPELSAKTVELGNTANDAVTSKEESRDTDNPAGSAIAGGAEIPIGSAEGTNELPTVTGAAEQDPERRLTEETSQHS</sequence>
<feature type="region of interest" description="Disordered" evidence="1">
    <location>
        <begin position="568"/>
        <end position="697"/>
    </location>
</feature>
<feature type="compositionally biased region" description="Polar residues" evidence="1">
    <location>
        <begin position="458"/>
        <end position="476"/>
    </location>
</feature>
<feature type="compositionally biased region" description="Low complexity" evidence="1">
    <location>
        <begin position="600"/>
        <end position="613"/>
    </location>
</feature>
<evidence type="ECO:0000313" key="2">
    <source>
        <dbReference type="EMBL" id="ETO70980.1"/>
    </source>
</evidence>
<evidence type="ECO:0000313" key="3">
    <source>
        <dbReference type="Proteomes" id="UP000028582"/>
    </source>
</evidence>
<dbReference type="CDD" id="cd19757">
    <property type="entry name" value="Bbox1"/>
    <property type="match status" value="1"/>
</dbReference>
<dbReference type="EMBL" id="ANJA01002245">
    <property type="protein sequence ID" value="ETO70980.1"/>
    <property type="molecule type" value="Genomic_DNA"/>
</dbReference>
<name>A0A080ZWG9_PHYNI</name>
<accession>A0A080ZWG9</accession>
<feature type="compositionally biased region" description="Low complexity" evidence="1">
    <location>
        <begin position="574"/>
        <end position="589"/>
    </location>
</feature>
<proteinExistence type="predicted"/>
<dbReference type="PROSITE" id="PS50096">
    <property type="entry name" value="IQ"/>
    <property type="match status" value="1"/>
</dbReference>
<dbReference type="OrthoDB" id="168282at2759"/>
<feature type="compositionally biased region" description="Basic and acidic residues" evidence="1">
    <location>
        <begin position="614"/>
        <end position="625"/>
    </location>
</feature>
<gene>
    <name evidence="2" type="ORF">F444_12604</name>
</gene>
<feature type="compositionally biased region" description="Basic and acidic residues" evidence="1">
    <location>
        <begin position="684"/>
        <end position="697"/>
    </location>
</feature>
<dbReference type="Proteomes" id="UP000028582">
    <property type="component" value="Unassembled WGS sequence"/>
</dbReference>
<feature type="region of interest" description="Disordered" evidence="1">
    <location>
        <begin position="450"/>
        <end position="476"/>
    </location>
</feature>
<evidence type="ECO:0000256" key="1">
    <source>
        <dbReference type="SAM" id="MobiDB-lite"/>
    </source>
</evidence>
<feature type="compositionally biased region" description="Basic and acidic residues" evidence="1">
    <location>
        <begin position="641"/>
        <end position="650"/>
    </location>
</feature>
<protein>
    <submittedName>
        <fullName evidence="2">Uncharacterized protein</fullName>
    </submittedName>
</protein>
<reference evidence="2 3" key="1">
    <citation type="submission" date="2013-11" db="EMBL/GenBank/DDBJ databases">
        <title>The Genome Sequence of Phytophthora parasitica P1976.</title>
        <authorList>
            <consortium name="The Broad Institute Genomics Platform"/>
            <person name="Russ C."/>
            <person name="Tyler B."/>
            <person name="Panabieres F."/>
            <person name="Shan W."/>
            <person name="Tripathy S."/>
            <person name="Grunwald N."/>
            <person name="Machado M."/>
            <person name="Johnson C.S."/>
            <person name="Walker B."/>
            <person name="Young S."/>
            <person name="Zeng Q."/>
            <person name="Gargeya S."/>
            <person name="Fitzgerald M."/>
            <person name="Haas B."/>
            <person name="Abouelleil A."/>
            <person name="Allen A.W."/>
            <person name="Alvarado L."/>
            <person name="Arachchi H.M."/>
            <person name="Berlin A.M."/>
            <person name="Chapman S.B."/>
            <person name="Gainer-Dewar J."/>
            <person name="Goldberg J."/>
            <person name="Griggs A."/>
            <person name="Gujja S."/>
            <person name="Hansen M."/>
            <person name="Howarth C."/>
            <person name="Imamovic A."/>
            <person name="Ireland A."/>
            <person name="Larimer J."/>
            <person name="McCowan C."/>
            <person name="Murphy C."/>
            <person name="Pearson M."/>
            <person name="Poon T.W."/>
            <person name="Priest M."/>
            <person name="Roberts A."/>
            <person name="Saif S."/>
            <person name="Shea T."/>
            <person name="Sisk P."/>
            <person name="Sykes S."/>
            <person name="Wortman J."/>
            <person name="Nusbaum C."/>
            <person name="Birren B."/>
        </authorList>
    </citation>
    <scope>NUCLEOTIDE SEQUENCE [LARGE SCALE GENOMIC DNA]</scope>
    <source>
        <strain evidence="2 3">P1976</strain>
    </source>
</reference>
<dbReference type="AlphaFoldDB" id="A0A080ZWG9"/>
<comment type="caution">
    <text evidence="2">The sequence shown here is derived from an EMBL/GenBank/DDBJ whole genome shotgun (WGS) entry which is preliminary data.</text>
</comment>